<name>A0ABS4CEZ6_9ENTE</name>
<evidence type="ECO:0000313" key="3">
    <source>
        <dbReference type="Proteomes" id="UP000673375"/>
    </source>
</evidence>
<dbReference type="Pfam" id="PF13302">
    <property type="entry name" value="Acetyltransf_3"/>
    <property type="match status" value="1"/>
</dbReference>
<gene>
    <name evidence="2" type="ORF">I6N96_00720</name>
</gene>
<dbReference type="InterPro" id="IPR016181">
    <property type="entry name" value="Acyl_CoA_acyltransferase"/>
</dbReference>
<reference evidence="2 3" key="1">
    <citation type="submission" date="2020-12" db="EMBL/GenBank/DDBJ databases">
        <title>Vagococcus allomyrinae sp. nov. and Enterococcus lavae sp. nov., isolated from the larvae of Allomyrina dichotoma.</title>
        <authorList>
            <person name="Lee S.D."/>
        </authorList>
    </citation>
    <scope>NUCLEOTIDE SEQUENCE [LARGE SCALE GENOMIC DNA]</scope>
    <source>
        <strain evidence="2 3">BWM-S5</strain>
    </source>
</reference>
<accession>A0ABS4CEZ6</accession>
<dbReference type="Gene3D" id="3.40.630.30">
    <property type="match status" value="1"/>
</dbReference>
<proteinExistence type="predicted"/>
<sequence>MEQREEESVKGQKVVLVPAELNDRRRVYEWCFQSETTKSHTGPPDYPEKSIASYEEFCAEYYEEYFFTGAKPEDGRGYLIVYEDTAVGFISYSSFHVKAGIAELDIWMDSEANCGMGFGTDAILILSEFLNRANGISELIIAPAMQNKRAVRSYEKAGFTHSAKAMVDFLETNYVALYGSGDYGLEETALMAKSFH</sequence>
<evidence type="ECO:0000259" key="1">
    <source>
        <dbReference type="PROSITE" id="PS51186"/>
    </source>
</evidence>
<protein>
    <submittedName>
        <fullName evidence="2">GNAT family N-acetyltransferase</fullName>
    </submittedName>
</protein>
<feature type="domain" description="N-acetyltransferase" evidence="1">
    <location>
        <begin position="14"/>
        <end position="180"/>
    </location>
</feature>
<dbReference type="Proteomes" id="UP000673375">
    <property type="component" value="Unassembled WGS sequence"/>
</dbReference>
<dbReference type="InterPro" id="IPR000182">
    <property type="entry name" value="GNAT_dom"/>
</dbReference>
<dbReference type="SUPFAM" id="SSF55729">
    <property type="entry name" value="Acyl-CoA N-acyltransferases (Nat)"/>
    <property type="match status" value="1"/>
</dbReference>
<dbReference type="EMBL" id="JAEDXU010000001">
    <property type="protein sequence ID" value="MBP1044783.1"/>
    <property type="molecule type" value="Genomic_DNA"/>
</dbReference>
<comment type="caution">
    <text evidence="2">The sequence shown here is derived from an EMBL/GenBank/DDBJ whole genome shotgun (WGS) entry which is preliminary data.</text>
</comment>
<organism evidence="2 3">
    <name type="scientific">Enterococcus larvae</name>
    <dbReference type="NCBI Taxonomy" id="2794352"/>
    <lineage>
        <taxon>Bacteria</taxon>
        <taxon>Bacillati</taxon>
        <taxon>Bacillota</taxon>
        <taxon>Bacilli</taxon>
        <taxon>Lactobacillales</taxon>
        <taxon>Enterococcaceae</taxon>
        <taxon>Enterococcus</taxon>
    </lineage>
</organism>
<evidence type="ECO:0000313" key="2">
    <source>
        <dbReference type="EMBL" id="MBP1044783.1"/>
    </source>
</evidence>
<dbReference type="PROSITE" id="PS51186">
    <property type="entry name" value="GNAT"/>
    <property type="match status" value="1"/>
</dbReference>
<keyword evidence="3" id="KW-1185">Reference proteome</keyword>